<accession>A0A5D0NCP1</accession>
<dbReference type="AlphaFoldDB" id="A0A5D0NCP1"/>
<sequence length="84" mass="9112">MRRKGVSGWDTTGPARRCSSAARRRQLRAAEFPADLDAPPVSIADAGDNVDSDAEQRARDRARAARAGSRRRSDRSTAGRSARC</sequence>
<keyword evidence="3" id="KW-1185">Reference proteome</keyword>
<gene>
    <name evidence="2" type="ORF">FXF69_34700</name>
</gene>
<dbReference type="EMBL" id="VSFG01000009">
    <property type="protein sequence ID" value="TYB42059.1"/>
    <property type="molecule type" value="Genomic_DNA"/>
</dbReference>
<dbReference type="Proteomes" id="UP000323380">
    <property type="component" value="Unassembled WGS sequence"/>
</dbReference>
<name>A0A5D0NCP1_9ACTN</name>
<feature type="compositionally biased region" description="Basic and acidic residues" evidence="1">
    <location>
        <begin position="54"/>
        <end position="63"/>
    </location>
</feature>
<protein>
    <submittedName>
        <fullName evidence="2">Uncharacterized protein</fullName>
    </submittedName>
</protein>
<reference evidence="2 3" key="1">
    <citation type="submission" date="2019-08" db="EMBL/GenBank/DDBJ databases">
        <title>Actinomadura sp. nov. CYP1-5 isolated from mountain soil.</title>
        <authorList>
            <person name="Songsumanus A."/>
            <person name="Kuncharoen N."/>
            <person name="Kudo T."/>
            <person name="Yuki M."/>
            <person name="Igarashi Y."/>
            <person name="Tanasupawat S."/>
        </authorList>
    </citation>
    <scope>NUCLEOTIDE SEQUENCE [LARGE SCALE GENOMIC DNA]</scope>
    <source>
        <strain evidence="2 3">JCM 14158</strain>
    </source>
</reference>
<comment type="caution">
    <text evidence="2">The sequence shown here is derived from an EMBL/GenBank/DDBJ whole genome shotgun (WGS) entry which is preliminary data.</text>
</comment>
<organism evidence="2 3">
    <name type="scientific">Actinomadura chibensis</name>
    <dbReference type="NCBI Taxonomy" id="392828"/>
    <lineage>
        <taxon>Bacteria</taxon>
        <taxon>Bacillati</taxon>
        <taxon>Actinomycetota</taxon>
        <taxon>Actinomycetes</taxon>
        <taxon>Streptosporangiales</taxon>
        <taxon>Thermomonosporaceae</taxon>
        <taxon>Actinomadura</taxon>
    </lineage>
</organism>
<evidence type="ECO:0000313" key="3">
    <source>
        <dbReference type="Proteomes" id="UP000323380"/>
    </source>
</evidence>
<evidence type="ECO:0000313" key="2">
    <source>
        <dbReference type="EMBL" id="TYB42059.1"/>
    </source>
</evidence>
<evidence type="ECO:0000256" key="1">
    <source>
        <dbReference type="SAM" id="MobiDB-lite"/>
    </source>
</evidence>
<dbReference type="RefSeq" id="WP_148344694.1">
    <property type="nucleotide sequence ID" value="NZ_VSFG01000009.1"/>
</dbReference>
<proteinExistence type="predicted"/>
<feature type="region of interest" description="Disordered" evidence="1">
    <location>
        <begin position="1"/>
        <end position="84"/>
    </location>
</feature>